<dbReference type="STRING" id="1543381.LF63_0114275"/>
<evidence type="ECO:0000256" key="1">
    <source>
        <dbReference type="ARBA" id="ARBA00023015"/>
    </source>
</evidence>
<evidence type="ECO:0000256" key="3">
    <source>
        <dbReference type="ARBA" id="ARBA00023163"/>
    </source>
</evidence>
<proteinExistence type="predicted"/>
<protein>
    <submittedName>
        <fullName evidence="5">MarR family transcriptional regulator</fullName>
    </submittedName>
</protein>
<dbReference type="PANTHER" id="PTHR42756:SF1">
    <property type="entry name" value="TRANSCRIPTIONAL REPRESSOR OF EMRAB OPERON"/>
    <property type="match status" value="1"/>
</dbReference>
<dbReference type="EMBL" id="JROI01000016">
    <property type="protein sequence ID" value="KGI76723.1"/>
    <property type="molecule type" value="Genomic_DNA"/>
</dbReference>
<dbReference type="InterPro" id="IPR000835">
    <property type="entry name" value="HTH_MarR-typ"/>
</dbReference>
<dbReference type="PANTHER" id="PTHR42756">
    <property type="entry name" value="TRANSCRIPTIONAL REGULATOR, MARR"/>
    <property type="match status" value="1"/>
</dbReference>
<dbReference type="PROSITE" id="PS01117">
    <property type="entry name" value="HTH_MARR_1"/>
    <property type="match status" value="1"/>
</dbReference>
<keyword evidence="1" id="KW-0805">Transcription regulation</keyword>
<dbReference type="InterPro" id="IPR036390">
    <property type="entry name" value="WH_DNA-bd_sf"/>
</dbReference>
<evidence type="ECO:0000313" key="6">
    <source>
        <dbReference type="Proteomes" id="UP000029708"/>
    </source>
</evidence>
<keyword evidence="6" id="KW-1185">Reference proteome</keyword>
<name>A0A099CRU0_9GAMM</name>
<accession>A0A099CRU0</accession>
<feature type="domain" description="HTH marR-type" evidence="4">
    <location>
        <begin position="15"/>
        <end position="149"/>
    </location>
</feature>
<sequence length="155" mass="17232">MCGMEKPSNPSEAPEHSFGLLISMIRTELVRALEAALQEEGVDLRFTQFLALKRLALDGPMCAGELARAVDHDAGAMTRVIDQLETKGYVRRQPHEQDRRSLRIAVTDAGMATWQHMAKAHERTLERAQQALSPAERVQLMDSLERVLAALRATG</sequence>
<dbReference type="GO" id="GO:0003700">
    <property type="term" value="F:DNA-binding transcription factor activity"/>
    <property type="evidence" value="ECO:0007669"/>
    <property type="project" value="InterPro"/>
</dbReference>
<dbReference type="PROSITE" id="PS50995">
    <property type="entry name" value="HTH_MARR_2"/>
    <property type="match status" value="1"/>
</dbReference>
<dbReference type="PRINTS" id="PR00598">
    <property type="entry name" value="HTHMARR"/>
</dbReference>
<organism evidence="5 6">
    <name type="scientific">Oleiagrimonas soli</name>
    <dbReference type="NCBI Taxonomy" id="1543381"/>
    <lineage>
        <taxon>Bacteria</taxon>
        <taxon>Pseudomonadati</taxon>
        <taxon>Pseudomonadota</taxon>
        <taxon>Gammaproteobacteria</taxon>
        <taxon>Lysobacterales</taxon>
        <taxon>Rhodanobacteraceae</taxon>
        <taxon>Oleiagrimonas</taxon>
    </lineage>
</organism>
<dbReference type="Gene3D" id="1.10.10.10">
    <property type="entry name" value="Winged helix-like DNA-binding domain superfamily/Winged helix DNA-binding domain"/>
    <property type="match status" value="1"/>
</dbReference>
<dbReference type="AlphaFoldDB" id="A0A099CRU0"/>
<evidence type="ECO:0000259" key="4">
    <source>
        <dbReference type="PROSITE" id="PS50995"/>
    </source>
</evidence>
<dbReference type="HOGENOM" id="CLU_083287_18_5_6"/>
<dbReference type="Pfam" id="PF01047">
    <property type="entry name" value="MarR"/>
    <property type="match status" value="1"/>
</dbReference>
<dbReference type="SUPFAM" id="SSF46785">
    <property type="entry name" value="Winged helix' DNA-binding domain"/>
    <property type="match status" value="1"/>
</dbReference>
<dbReference type="Proteomes" id="UP000029708">
    <property type="component" value="Unassembled WGS sequence"/>
</dbReference>
<keyword evidence="3" id="KW-0804">Transcription</keyword>
<dbReference type="InterPro" id="IPR023187">
    <property type="entry name" value="Tscrpt_reg_MarR-type_CS"/>
</dbReference>
<dbReference type="SMART" id="SM00347">
    <property type="entry name" value="HTH_MARR"/>
    <property type="match status" value="1"/>
</dbReference>
<evidence type="ECO:0000256" key="2">
    <source>
        <dbReference type="ARBA" id="ARBA00023125"/>
    </source>
</evidence>
<dbReference type="InterPro" id="IPR036388">
    <property type="entry name" value="WH-like_DNA-bd_sf"/>
</dbReference>
<comment type="caution">
    <text evidence="5">The sequence shown here is derived from an EMBL/GenBank/DDBJ whole genome shotgun (WGS) entry which is preliminary data.</text>
</comment>
<keyword evidence="2" id="KW-0238">DNA-binding</keyword>
<dbReference type="GO" id="GO:0003677">
    <property type="term" value="F:DNA binding"/>
    <property type="evidence" value="ECO:0007669"/>
    <property type="project" value="UniProtKB-KW"/>
</dbReference>
<evidence type="ECO:0000313" key="5">
    <source>
        <dbReference type="EMBL" id="KGI76723.1"/>
    </source>
</evidence>
<reference evidence="5 6" key="1">
    <citation type="submission" date="2014-09" db="EMBL/GenBank/DDBJ databases">
        <title>Xanthomonadaceae 3.5X direct submission.</title>
        <authorList>
            <person name="Fang T."/>
            <person name="Wang H."/>
        </authorList>
    </citation>
    <scope>NUCLEOTIDE SEQUENCE [LARGE SCALE GENOMIC DNA]</scope>
    <source>
        <strain evidence="5 6">3.5X</strain>
    </source>
</reference>
<gene>
    <name evidence="5" type="ORF">LF63_0114275</name>
</gene>